<keyword evidence="1" id="KW-0812">Transmembrane</keyword>
<evidence type="ECO:0000313" key="2">
    <source>
        <dbReference type="EMBL" id="MBD7915024.1"/>
    </source>
</evidence>
<evidence type="ECO:0000256" key="1">
    <source>
        <dbReference type="SAM" id="Phobius"/>
    </source>
</evidence>
<dbReference type="InterPro" id="IPR012156">
    <property type="entry name" value="Cold_shock_CspA"/>
</dbReference>
<keyword evidence="1" id="KW-1133">Transmembrane helix</keyword>
<keyword evidence="3" id="KW-1185">Reference proteome</keyword>
<protein>
    <submittedName>
        <fullName evidence="2">DUF1294 domain-containing protein</fullName>
    </submittedName>
</protein>
<comment type="caution">
    <text evidence="2">The sequence shown here is derived from an EMBL/GenBank/DDBJ whole genome shotgun (WGS) entry which is preliminary data.</text>
</comment>
<dbReference type="InterPro" id="IPR010718">
    <property type="entry name" value="DUF1294"/>
</dbReference>
<dbReference type="EMBL" id="JACSQZ010000022">
    <property type="protein sequence ID" value="MBD7915024.1"/>
    <property type="molecule type" value="Genomic_DNA"/>
</dbReference>
<feature type="transmembrane region" description="Helical" evidence="1">
    <location>
        <begin position="34"/>
        <end position="55"/>
    </location>
</feature>
<evidence type="ECO:0000313" key="3">
    <source>
        <dbReference type="Proteomes" id="UP000640335"/>
    </source>
</evidence>
<feature type="transmembrane region" description="Helical" evidence="1">
    <location>
        <begin position="6"/>
        <end position="22"/>
    </location>
</feature>
<reference evidence="2 3" key="1">
    <citation type="submission" date="2020-08" db="EMBL/GenBank/DDBJ databases">
        <title>A Genomic Blueprint of the Chicken Gut Microbiome.</title>
        <authorList>
            <person name="Gilroy R."/>
            <person name="Ravi A."/>
            <person name="Getino M."/>
            <person name="Pursley I."/>
            <person name="Horton D.L."/>
            <person name="Alikhan N.-F."/>
            <person name="Baker D."/>
            <person name="Gharbi K."/>
            <person name="Hall N."/>
            <person name="Watson M."/>
            <person name="Adriaenssens E.M."/>
            <person name="Foster-Nyarko E."/>
            <person name="Jarju S."/>
            <person name="Secka A."/>
            <person name="Antonio M."/>
            <person name="Oren A."/>
            <person name="Chaudhuri R."/>
            <person name="La Ragione R.M."/>
            <person name="Hildebrand F."/>
            <person name="Pallen M.J."/>
        </authorList>
    </citation>
    <scope>NUCLEOTIDE SEQUENCE [LARGE SCALE GENOMIC DNA]</scope>
    <source>
        <strain evidence="2 3">Sa3CUN1</strain>
    </source>
</reference>
<sequence>MKNIFIYYLILINIIAFITMYIDKQKAINHKWRVKEATLFLLSIIGGSLGTILGMYNFRHKTKHLKFTLGIPLIILIQILIFLFLKDTSFILK</sequence>
<gene>
    <name evidence="2" type="ORF">H9660_07665</name>
</gene>
<name>A0ABR8Q3W6_9CLOT</name>
<accession>A0ABR8Q3W6</accession>
<proteinExistence type="predicted"/>
<keyword evidence="1" id="KW-0472">Membrane</keyword>
<dbReference type="RefSeq" id="WP_191749789.1">
    <property type="nucleotide sequence ID" value="NZ_JACSQZ010000022.1"/>
</dbReference>
<dbReference type="PIRSF" id="PIRSF002599">
    <property type="entry name" value="Cold_shock_A"/>
    <property type="match status" value="1"/>
</dbReference>
<feature type="transmembrane region" description="Helical" evidence="1">
    <location>
        <begin position="67"/>
        <end position="85"/>
    </location>
</feature>
<dbReference type="Proteomes" id="UP000640335">
    <property type="component" value="Unassembled WGS sequence"/>
</dbReference>
<dbReference type="Pfam" id="PF06961">
    <property type="entry name" value="DUF1294"/>
    <property type="match status" value="1"/>
</dbReference>
<organism evidence="2 3">
    <name type="scientific">Clostridium gallinarum</name>
    <dbReference type="NCBI Taxonomy" id="2762246"/>
    <lineage>
        <taxon>Bacteria</taxon>
        <taxon>Bacillati</taxon>
        <taxon>Bacillota</taxon>
        <taxon>Clostridia</taxon>
        <taxon>Eubacteriales</taxon>
        <taxon>Clostridiaceae</taxon>
        <taxon>Clostridium</taxon>
    </lineage>
</organism>